<feature type="domain" description="YCII-related" evidence="2">
    <location>
        <begin position="11"/>
        <end position="111"/>
    </location>
</feature>
<dbReference type="PANTHER" id="PTHR35174:SF1">
    <property type="entry name" value="BLL0086 PROTEIN"/>
    <property type="match status" value="1"/>
</dbReference>
<gene>
    <name evidence="3" type="ORF">B7P33_05235</name>
</gene>
<dbReference type="Proteomes" id="UP000219559">
    <property type="component" value="Unassembled WGS sequence"/>
</dbReference>
<dbReference type="AlphaFoldDB" id="A0A2A4GG00"/>
<dbReference type="OrthoDB" id="7782105at2"/>
<proteinExistence type="inferred from homology"/>
<accession>A0A2A4GG00</accession>
<comment type="caution">
    <text evidence="3">The sequence shown here is derived from an EMBL/GenBank/DDBJ whole genome shotgun (WGS) entry which is preliminary data.</text>
</comment>
<evidence type="ECO:0000313" key="4">
    <source>
        <dbReference type="Proteomes" id="UP000219559"/>
    </source>
</evidence>
<comment type="similarity">
    <text evidence="1">Belongs to the YciI family.</text>
</comment>
<dbReference type="InterPro" id="IPR011008">
    <property type="entry name" value="Dimeric_a/b-barrel"/>
</dbReference>
<dbReference type="RefSeq" id="WP_097442217.1">
    <property type="nucleotide sequence ID" value="NZ_NBWU01000001.1"/>
</dbReference>
<protein>
    <recommendedName>
        <fullName evidence="2">YCII-related domain-containing protein</fullName>
    </recommendedName>
</protein>
<organism evidence="3 4">
    <name type="scientific">Sediminicola luteus</name>
    <dbReference type="NCBI Taxonomy" id="319238"/>
    <lineage>
        <taxon>Bacteria</taxon>
        <taxon>Pseudomonadati</taxon>
        <taxon>Bacteroidota</taxon>
        <taxon>Flavobacteriia</taxon>
        <taxon>Flavobacteriales</taxon>
        <taxon>Flavobacteriaceae</taxon>
        <taxon>Sediminicola</taxon>
    </lineage>
</organism>
<dbReference type="Pfam" id="PF03795">
    <property type="entry name" value="YCII"/>
    <property type="match status" value="1"/>
</dbReference>
<reference evidence="3 4" key="1">
    <citation type="submission" date="2017-04" db="EMBL/GenBank/DDBJ databases">
        <title>A new member of the family Flavobacteriaceae isolated from ascidians.</title>
        <authorList>
            <person name="Chen L."/>
        </authorList>
    </citation>
    <scope>NUCLEOTIDE SEQUENCE [LARGE SCALE GENOMIC DNA]</scope>
    <source>
        <strain evidence="3 4">HQA918</strain>
    </source>
</reference>
<evidence type="ECO:0000313" key="3">
    <source>
        <dbReference type="EMBL" id="PCE66695.1"/>
    </source>
</evidence>
<dbReference type="Gene3D" id="3.30.70.1060">
    <property type="entry name" value="Dimeric alpha+beta barrel"/>
    <property type="match status" value="1"/>
</dbReference>
<dbReference type="InterPro" id="IPR005545">
    <property type="entry name" value="YCII"/>
</dbReference>
<name>A0A2A4GG00_9FLAO</name>
<dbReference type="EMBL" id="NBWU01000001">
    <property type="protein sequence ID" value="PCE66695.1"/>
    <property type="molecule type" value="Genomic_DNA"/>
</dbReference>
<evidence type="ECO:0000256" key="1">
    <source>
        <dbReference type="ARBA" id="ARBA00007689"/>
    </source>
</evidence>
<sequence length="112" mass="12518">MKEFMFIIRGGEDMNSYSPEEMQQHMNDWENWMGGLAQKEQLVGGQPLFDQAISITQKGSKVTDRPLAEGKELVGGYIIVKANDLKQAADLAQGCPGFDHDCTIEVREINPM</sequence>
<dbReference type="SUPFAM" id="SSF54909">
    <property type="entry name" value="Dimeric alpha+beta barrel"/>
    <property type="match status" value="1"/>
</dbReference>
<keyword evidence="4" id="KW-1185">Reference proteome</keyword>
<dbReference type="PANTHER" id="PTHR35174">
    <property type="entry name" value="BLL7171 PROTEIN-RELATED"/>
    <property type="match status" value="1"/>
</dbReference>
<evidence type="ECO:0000259" key="2">
    <source>
        <dbReference type="Pfam" id="PF03795"/>
    </source>
</evidence>